<dbReference type="Proteomes" id="UP000198282">
    <property type="component" value="Unassembled WGS sequence"/>
</dbReference>
<dbReference type="InterPro" id="IPR011044">
    <property type="entry name" value="Quino_amine_DH_bsu"/>
</dbReference>
<name>A0A239NZR6_9ACTN</name>
<dbReference type="RefSeq" id="WP_143653575.1">
    <property type="nucleotide sequence ID" value="NZ_FZOD01000077.1"/>
</dbReference>
<dbReference type="EMBL" id="FZOD01000077">
    <property type="protein sequence ID" value="SNT60325.1"/>
    <property type="molecule type" value="Genomic_DNA"/>
</dbReference>
<organism evidence="1 2">
    <name type="scientific">Streptosporangium subroseum</name>
    <dbReference type="NCBI Taxonomy" id="106412"/>
    <lineage>
        <taxon>Bacteria</taxon>
        <taxon>Bacillati</taxon>
        <taxon>Actinomycetota</taxon>
        <taxon>Actinomycetes</taxon>
        <taxon>Streptosporangiales</taxon>
        <taxon>Streptosporangiaceae</taxon>
        <taxon>Streptosporangium</taxon>
    </lineage>
</organism>
<sequence length="349" mass="37725">MDHVKDSASLTRTPSQITIFLYAAIVIRSLLLRGVLSVSLLLSTVTAIPASAQQLINADIEVSEAGVVLHEQNGDPWRVTAFSKEVSSSRRAAYLRSSGGLSFAAKKGYGELEPAPKGGKVAGVPYASPGAFNSVVIFDSAGKAKRISTVRKPLNATTPMWARDGRKLVLSIQKDEIDTVGFVIVDTVTGTSKAVMVRGVDPPSSFQWTPDGKYLVAGIGDPYAGVRVYRQDGRTHRTLRKIGFMQGQDSFSPSGRQLLTLCLSANASNYCLWDFKSGKLVKRVSDKGMRSTIGWWDDRHLSLMVSDDDGTRAVVIGLNGEITRVLASFTEKATRAWVSLVYTPSHLSG</sequence>
<evidence type="ECO:0000313" key="2">
    <source>
        <dbReference type="Proteomes" id="UP000198282"/>
    </source>
</evidence>
<accession>A0A239NZR6</accession>
<protein>
    <recommendedName>
        <fullName evidence="3">WD40-like Beta Propeller Repeat</fullName>
    </recommendedName>
</protein>
<evidence type="ECO:0008006" key="3">
    <source>
        <dbReference type="Google" id="ProtNLM"/>
    </source>
</evidence>
<gene>
    <name evidence="1" type="ORF">SAMN05216276_107717</name>
</gene>
<evidence type="ECO:0000313" key="1">
    <source>
        <dbReference type="EMBL" id="SNT60325.1"/>
    </source>
</evidence>
<proteinExistence type="predicted"/>
<reference evidence="1 2" key="1">
    <citation type="submission" date="2017-06" db="EMBL/GenBank/DDBJ databases">
        <authorList>
            <person name="Kim H.J."/>
            <person name="Triplett B.A."/>
        </authorList>
    </citation>
    <scope>NUCLEOTIDE SEQUENCE [LARGE SCALE GENOMIC DNA]</scope>
    <source>
        <strain evidence="1 2">CGMCC 4.2132</strain>
    </source>
</reference>
<dbReference type="Gene3D" id="2.120.10.30">
    <property type="entry name" value="TolB, C-terminal domain"/>
    <property type="match status" value="1"/>
</dbReference>
<dbReference type="OrthoDB" id="3516511at2"/>
<dbReference type="SUPFAM" id="SSF50969">
    <property type="entry name" value="YVTN repeat-like/Quinoprotein amine dehydrogenase"/>
    <property type="match status" value="1"/>
</dbReference>
<dbReference type="InterPro" id="IPR011042">
    <property type="entry name" value="6-blade_b-propeller_TolB-like"/>
</dbReference>
<dbReference type="AlphaFoldDB" id="A0A239NZR6"/>
<keyword evidence="2" id="KW-1185">Reference proteome</keyword>